<dbReference type="PANTHER" id="PTHR10165">
    <property type="entry name" value="LIPID PHOSPHATE PHOSPHATASE"/>
    <property type="match status" value="1"/>
</dbReference>
<evidence type="ECO:0000256" key="1">
    <source>
        <dbReference type="ARBA" id="ARBA00004141"/>
    </source>
</evidence>
<keyword evidence="3 7" id="KW-0812">Transmembrane</keyword>
<evidence type="ECO:0000256" key="7">
    <source>
        <dbReference type="SAM" id="Phobius"/>
    </source>
</evidence>
<accession>A0A9P4IGK1</accession>
<dbReference type="AlphaFoldDB" id="A0A9P4IGK1"/>
<keyword evidence="4 7" id="KW-1133">Transmembrane helix</keyword>
<evidence type="ECO:0000256" key="3">
    <source>
        <dbReference type="ARBA" id="ARBA00022692"/>
    </source>
</evidence>
<feature type="compositionally biased region" description="Basic and acidic residues" evidence="6">
    <location>
        <begin position="273"/>
        <end position="285"/>
    </location>
</feature>
<proteinExistence type="inferred from homology"/>
<reference evidence="9" key="1">
    <citation type="journal article" date="2020" name="Stud. Mycol.">
        <title>101 Dothideomycetes genomes: a test case for predicting lifestyles and emergence of pathogens.</title>
        <authorList>
            <person name="Haridas S."/>
            <person name="Albert R."/>
            <person name="Binder M."/>
            <person name="Bloem J."/>
            <person name="Labutti K."/>
            <person name="Salamov A."/>
            <person name="Andreopoulos B."/>
            <person name="Baker S."/>
            <person name="Barry K."/>
            <person name="Bills G."/>
            <person name="Bluhm B."/>
            <person name="Cannon C."/>
            <person name="Castanera R."/>
            <person name="Culley D."/>
            <person name="Daum C."/>
            <person name="Ezra D."/>
            <person name="Gonzalez J."/>
            <person name="Henrissat B."/>
            <person name="Kuo A."/>
            <person name="Liang C."/>
            <person name="Lipzen A."/>
            <person name="Lutzoni F."/>
            <person name="Magnuson J."/>
            <person name="Mondo S."/>
            <person name="Nolan M."/>
            <person name="Ohm R."/>
            <person name="Pangilinan J."/>
            <person name="Park H.-J."/>
            <person name="Ramirez L."/>
            <person name="Alfaro M."/>
            <person name="Sun H."/>
            <person name="Tritt A."/>
            <person name="Yoshinaga Y."/>
            <person name="Zwiers L.-H."/>
            <person name="Turgeon B."/>
            <person name="Goodwin S."/>
            <person name="Spatafora J."/>
            <person name="Crous P."/>
            <person name="Grigoriev I."/>
        </authorList>
    </citation>
    <scope>NUCLEOTIDE SEQUENCE</scope>
    <source>
        <strain evidence="9">CBS 133067</strain>
    </source>
</reference>
<dbReference type="GO" id="GO:0008195">
    <property type="term" value="F:phosphatidate phosphatase activity"/>
    <property type="evidence" value="ECO:0007669"/>
    <property type="project" value="TreeGrafter"/>
</dbReference>
<dbReference type="Pfam" id="PF01569">
    <property type="entry name" value="PAP2"/>
    <property type="match status" value="1"/>
</dbReference>
<keyword evidence="10" id="KW-1185">Reference proteome</keyword>
<sequence length="316" mass="35921">MSATATRSVVPSGFLASLSRFWARSYIPDYLGLAAVLAAHTIQGFFFREPFHPQFTLDNPAIQHPHALHERVPVLWLFICAGGIPLGALILWAVLFRPGWHKVHVTILGFFISVMVTSLITDIIKNAIGRPRPDLIDRCKPQLGTPGHTLLDFDVCTETNHHTLNDGFRSFPSGHSSFSFAGLGYLSFFLTSQLRALHPRVDLFRIFVAFTPLVGAALIALSRYEDYRHDPYDITAGSLLGFLLAFGSWRRYYPSLRSQHCNTPYPTRDAEFRKEEEWHHKRRDEEEMVGSSREFEIGDDQASEELPLTHIRSREE</sequence>
<comment type="similarity">
    <text evidence="2">Belongs to the PA-phosphatase related phosphoesterase family.</text>
</comment>
<dbReference type="GO" id="GO:0046839">
    <property type="term" value="P:phospholipid dephosphorylation"/>
    <property type="evidence" value="ECO:0007669"/>
    <property type="project" value="TreeGrafter"/>
</dbReference>
<feature type="transmembrane region" description="Helical" evidence="7">
    <location>
        <begin position="30"/>
        <end position="47"/>
    </location>
</feature>
<feature type="domain" description="Phosphatidic acid phosphatase type 2/haloperoxidase" evidence="8">
    <location>
        <begin position="108"/>
        <end position="249"/>
    </location>
</feature>
<protein>
    <submittedName>
        <fullName evidence="9">Acid phosphatase/Vanadium-dependent haloperoxidase</fullName>
    </submittedName>
</protein>
<dbReference type="Gene3D" id="1.20.144.10">
    <property type="entry name" value="Phosphatidic acid phosphatase type 2/haloperoxidase"/>
    <property type="match status" value="1"/>
</dbReference>
<organism evidence="9 10">
    <name type="scientific">Rhizodiscina lignyota</name>
    <dbReference type="NCBI Taxonomy" id="1504668"/>
    <lineage>
        <taxon>Eukaryota</taxon>
        <taxon>Fungi</taxon>
        <taxon>Dikarya</taxon>
        <taxon>Ascomycota</taxon>
        <taxon>Pezizomycotina</taxon>
        <taxon>Dothideomycetes</taxon>
        <taxon>Pleosporomycetidae</taxon>
        <taxon>Aulographales</taxon>
        <taxon>Rhizodiscinaceae</taxon>
        <taxon>Rhizodiscina</taxon>
    </lineage>
</organism>
<feature type="region of interest" description="Disordered" evidence="6">
    <location>
        <begin position="273"/>
        <end position="316"/>
    </location>
</feature>
<gene>
    <name evidence="9" type="ORF">NA57DRAFT_66374</name>
</gene>
<evidence type="ECO:0000313" key="10">
    <source>
        <dbReference type="Proteomes" id="UP000799772"/>
    </source>
</evidence>
<feature type="transmembrane region" description="Helical" evidence="7">
    <location>
        <begin position="174"/>
        <end position="191"/>
    </location>
</feature>
<dbReference type="OrthoDB" id="10030083at2759"/>
<dbReference type="SMART" id="SM00014">
    <property type="entry name" value="acidPPc"/>
    <property type="match status" value="1"/>
</dbReference>
<comment type="subcellular location">
    <subcellularLocation>
        <location evidence="1">Membrane</location>
        <topology evidence="1">Multi-pass membrane protein</topology>
    </subcellularLocation>
</comment>
<dbReference type="SUPFAM" id="SSF48317">
    <property type="entry name" value="Acid phosphatase/Vanadium-dependent haloperoxidase"/>
    <property type="match status" value="1"/>
</dbReference>
<dbReference type="GO" id="GO:0006644">
    <property type="term" value="P:phospholipid metabolic process"/>
    <property type="evidence" value="ECO:0007669"/>
    <property type="project" value="InterPro"/>
</dbReference>
<evidence type="ECO:0000313" key="9">
    <source>
        <dbReference type="EMBL" id="KAF2097801.1"/>
    </source>
</evidence>
<name>A0A9P4IGK1_9PEZI</name>
<dbReference type="CDD" id="cd03390">
    <property type="entry name" value="PAP2_containing_1_like"/>
    <property type="match status" value="1"/>
</dbReference>
<dbReference type="GO" id="GO:0016020">
    <property type="term" value="C:membrane"/>
    <property type="evidence" value="ECO:0007669"/>
    <property type="project" value="UniProtKB-SubCell"/>
</dbReference>
<dbReference type="PANTHER" id="PTHR10165:SF35">
    <property type="entry name" value="RE23632P"/>
    <property type="match status" value="1"/>
</dbReference>
<keyword evidence="5 7" id="KW-0472">Membrane</keyword>
<dbReference type="EMBL" id="ML978127">
    <property type="protein sequence ID" value="KAF2097801.1"/>
    <property type="molecule type" value="Genomic_DNA"/>
</dbReference>
<feature type="transmembrane region" description="Helical" evidence="7">
    <location>
        <begin position="203"/>
        <end position="222"/>
    </location>
</feature>
<evidence type="ECO:0000259" key="8">
    <source>
        <dbReference type="SMART" id="SM00014"/>
    </source>
</evidence>
<dbReference type="InterPro" id="IPR000326">
    <property type="entry name" value="PAP2/HPO"/>
</dbReference>
<feature type="transmembrane region" description="Helical" evidence="7">
    <location>
        <begin position="234"/>
        <end position="253"/>
    </location>
</feature>
<evidence type="ECO:0000256" key="5">
    <source>
        <dbReference type="ARBA" id="ARBA00023136"/>
    </source>
</evidence>
<evidence type="ECO:0000256" key="2">
    <source>
        <dbReference type="ARBA" id="ARBA00008816"/>
    </source>
</evidence>
<dbReference type="FunFam" id="1.20.144.10:FF:000017">
    <property type="entry name" value="Diacylglycerol pyrophosphate phosphatase 1"/>
    <property type="match status" value="1"/>
</dbReference>
<evidence type="ECO:0000256" key="4">
    <source>
        <dbReference type="ARBA" id="ARBA00022989"/>
    </source>
</evidence>
<dbReference type="InterPro" id="IPR036938">
    <property type="entry name" value="PAP2/HPO_sf"/>
</dbReference>
<dbReference type="InterPro" id="IPR043216">
    <property type="entry name" value="PAP-like"/>
</dbReference>
<dbReference type="Proteomes" id="UP000799772">
    <property type="component" value="Unassembled WGS sequence"/>
</dbReference>
<feature type="transmembrane region" description="Helical" evidence="7">
    <location>
        <begin position="74"/>
        <end position="96"/>
    </location>
</feature>
<comment type="caution">
    <text evidence="9">The sequence shown here is derived from an EMBL/GenBank/DDBJ whole genome shotgun (WGS) entry which is preliminary data.</text>
</comment>
<evidence type="ECO:0000256" key="6">
    <source>
        <dbReference type="SAM" id="MobiDB-lite"/>
    </source>
</evidence>
<feature type="transmembrane region" description="Helical" evidence="7">
    <location>
        <begin position="103"/>
        <end position="124"/>
    </location>
</feature>